<comment type="caution">
    <text evidence="8">The sequence shown here is derived from an EMBL/GenBank/DDBJ whole genome shotgun (WGS) entry which is preliminary data.</text>
</comment>
<keyword evidence="3 7" id="KW-0812">Transmembrane</keyword>
<evidence type="ECO:0000256" key="4">
    <source>
        <dbReference type="ARBA" id="ARBA00022989"/>
    </source>
</evidence>
<dbReference type="PANTHER" id="PTHR30482">
    <property type="entry name" value="HIGH-AFFINITY BRANCHED-CHAIN AMINO ACID TRANSPORT SYSTEM PERMEASE"/>
    <property type="match status" value="1"/>
</dbReference>
<comment type="subcellular location">
    <subcellularLocation>
        <location evidence="1">Cell membrane</location>
        <topology evidence="1">Multi-pass membrane protein</topology>
    </subcellularLocation>
</comment>
<feature type="transmembrane region" description="Helical" evidence="7">
    <location>
        <begin position="222"/>
        <end position="243"/>
    </location>
</feature>
<feature type="transmembrane region" description="Helical" evidence="7">
    <location>
        <begin position="51"/>
        <end position="70"/>
    </location>
</feature>
<accession>A0A3A9ZQJ4</accession>
<feature type="transmembrane region" description="Helical" evidence="7">
    <location>
        <begin position="97"/>
        <end position="119"/>
    </location>
</feature>
<dbReference type="GO" id="GO:0015658">
    <property type="term" value="F:branched-chain amino acid transmembrane transporter activity"/>
    <property type="evidence" value="ECO:0007669"/>
    <property type="project" value="InterPro"/>
</dbReference>
<evidence type="ECO:0000313" key="8">
    <source>
        <dbReference type="EMBL" id="RKN50455.1"/>
    </source>
</evidence>
<dbReference type="PANTHER" id="PTHR30482:SF17">
    <property type="entry name" value="ABC TRANSPORTER ATP-BINDING PROTEIN"/>
    <property type="match status" value="1"/>
</dbReference>
<keyword evidence="9" id="KW-1185">Reference proteome</keyword>
<dbReference type="GO" id="GO:0005886">
    <property type="term" value="C:plasma membrane"/>
    <property type="evidence" value="ECO:0007669"/>
    <property type="project" value="UniProtKB-SubCell"/>
</dbReference>
<dbReference type="InterPro" id="IPR001851">
    <property type="entry name" value="ABC_transp_permease"/>
</dbReference>
<feature type="region of interest" description="Disordered" evidence="6">
    <location>
        <begin position="325"/>
        <end position="353"/>
    </location>
</feature>
<keyword evidence="5 7" id="KW-0472">Membrane</keyword>
<feature type="transmembrane region" description="Helical" evidence="7">
    <location>
        <begin position="23"/>
        <end position="44"/>
    </location>
</feature>
<organism evidence="8 9">
    <name type="scientific">Micromonospora endolithica</name>
    <dbReference type="NCBI Taxonomy" id="230091"/>
    <lineage>
        <taxon>Bacteria</taxon>
        <taxon>Bacillati</taxon>
        <taxon>Actinomycetota</taxon>
        <taxon>Actinomycetes</taxon>
        <taxon>Micromonosporales</taxon>
        <taxon>Micromonosporaceae</taxon>
        <taxon>Micromonospora</taxon>
    </lineage>
</organism>
<evidence type="ECO:0000256" key="1">
    <source>
        <dbReference type="ARBA" id="ARBA00004651"/>
    </source>
</evidence>
<feature type="transmembrane region" description="Helical" evidence="7">
    <location>
        <begin position="176"/>
        <end position="197"/>
    </location>
</feature>
<dbReference type="CDD" id="cd06581">
    <property type="entry name" value="TM_PBP1_LivM_like"/>
    <property type="match status" value="1"/>
</dbReference>
<evidence type="ECO:0000256" key="5">
    <source>
        <dbReference type="ARBA" id="ARBA00023136"/>
    </source>
</evidence>
<gene>
    <name evidence="8" type="ORF">D7223_01260</name>
</gene>
<sequence length="353" mass="35163">MSRQAGRGVAEALTTWHRSGSTWVALGVAAAAVGVVALSADAYLHATAARMLPLALLAVSVAVVTGHAGLPTLGQVAPYAAGAYTTARLALAGVEQAAVHLLTAAVAGAVLAGLLGVVLIRYRGTVFLMLSLGVAELTAITAAQWRQVSGGTDGLAGIPAVRLAPGLPPLVADRAVLLYAAAVALCATVGAVILLGGERRMLLSAVRGNEARARASGHRVTAYLWAVHTGAGAIAGIGGALLIHTHRWITPADVGFATAALALLAVVIGGAASLPGAAAGAIAVLAVRDVIAVWLPGHAPLLLGALFVAAVYLLPGGLTALSARLRPPTPSRRPNHVAHASGSPARPTARSTP</sequence>
<evidence type="ECO:0000256" key="7">
    <source>
        <dbReference type="SAM" id="Phobius"/>
    </source>
</evidence>
<proteinExistence type="predicted"/>
<dbReference type="OrthoDB" id="9814461at2"/>
<reference evidence="8 9" key="1">
    <citation type="journal article" date="2004" name="Syst. Appl. Microbiol.">
        <title>Cryptoendolithic actinomycetes from antarctic sandstone rock samples: Micromonospora endolithica sp. nov. and two isolates related to Micromonospora coerulea Jensen 1932.</title>
        <authorList>
            <person name="Hirsch P."/>
            <person name="Mevs U."/>
            <person name="Kroppenstedt R.M."/>
            <person name="Schumann P."/>
            <person name="Stackebrandt E."/>
        </authorList>
    </citation>
    <scope>NUCLEOTIDE SEQUENCE [LARGE SCALE GENOMIC DNA]</scope>
    <source>
        <strain evidence="8 9">JCM 12677</strain>
    </source>
</reference>
<feature type="transmembrane region" description="Helical" evidence="7">
    <location>
        <begin position="126"/>
        <end position="145"/>
    </location>
</feature>
<name>A0A3A9ZQJ4_9ACTN</name>
<keyword evidence="4 7" id="KW-1133">Transmembrane helix</keyword>
<dbReference type="Pfam" id="PF02653">
    <property type="entry name" value="BPD_transp_2"/>
    <property type="match status" value="1"/>
</dbReference>
<protein>
    <submittedName>
        <fullName evidence="8">Branched-chain amino acid ABC transporter permease</fullName>
    </submittedName>
</protein>
<evidence type="ECO:0000256" key="2">
    <source>
        <dbReference type="ARBA" id="ARBA00022475"/>
    </source>
</evidence>
<dbReference type="EMBL" id="RBAK01000001">
    <property type="protein sequence ID" value="RKN50455.1"/>
    <property type="molecule type" value="Genomic_DNA"/>
</dbReference>
<evidence type="ECO:0000313" key="9">
    <source>
        <dbReference type="Proteomes" id="UP000281726"/>
    </source>
</evidence>
<dbReference type="AlphaFoldDB" id="A0A3A9ZQJ4"/>
<dbReference type="InterPro" id="IPR043428">
    <property type="entry name" value="LivM-like"/>
</dbReference>
<evidence type="ECO:0000256" key="3">
    <source>
        <dbReference type="ARBA" id="ARBA00022692"/>
    </source>
</evidence>
<feature type="transmembrane region" description="Helical" evidence="7">
    <location>
        <begin position="301"/>
        <end position="323"/>
    </location>
</feature>
<dbReference type="Proteomes" id="UP000281726">
    <property type="component" value="Unassembled WGS sequence"/>
</dbReference>
<keyword evidence="2" id="KW-1003">Cell membrane</keyword>
<evidence type="ECO:0000256" key="6">
    <source>
        <dbReference type="SAM" id="MobiDB-lite"/>
    </source>
</evidence>